<dbReference type="PANTHER" id="PTHR30419">
    <property type="entry name" value="HTH-TYPE TRANSCRIPTIONAL REGULATOR YBHD"/>
    <property type="match status" value="1"/>
</dbReference>
<reference evidence="3" key="1">
    <citation type="submission" date="2022-10" db="EMBL/GenBank/DDBJ databases">
        <title>Streptococcus didelphis as causative of fatal infections in opossums (Didelphis albiventris).</title>
        <authorList>
            <person name="Breyer G.M."/>
            <person name="Da Silva M.E.R.J."/>
            <person name="Siqueira F.M."/>
        </authorList>
    </citation>
    <scope>NUCLEOTIDE SEQUENCE [LARGE SCALE GENOMIC DNA]</scope>
    <source>
        <strain evidence="3">LBVP101/21</strain>
    </source>
</reference>
<proteinExistence type="predicted"/>
<dbReference type="SUPFAM" id="SSF53850">
    <property type="entry name" value="Periplasmic binding protein-like II"/>
    <property type="match status" value="1"/>
</dbReference>
<protein>
    <submittedName>
        <fullName evidence="2">LysR family transcriptional regulator substrate-binding protein</fullName>
    </submittedName>
</protein>
<keyword evidence="3" id="KW-1185">Reference proteome</keyword>
<evidence type="ECO:0000313" key="2">
    <source>
        <dbReference type="EMBL" id="WMB28827.1"/>
    </source>
</evidence>
<dbReference type="Gene3D" id="3.40.190.290">
    <property type="match status" value="1"/>
</dbReference>
<dbReference type="Proteomes" id="UP001238096">
    <property type="component" value="Chromosome"/>
</dbReference>
<dbReference type="InterPro" id="IPR050950">
    <property type="entry name" value="HTH-type_LysR_regulators"/>
</dbReference>
<accession>A0ABY9LJ03</accession>
<dbReference type="EMBL" id="CP110509">
    <property type="protein sequence ID" value="WMB28827.1"/>
    <property type="molecule type" value="Genomic_DNA"/>
</dbReference>
<organism evidence="2 3">
    <name type="scientific">Streptococcus didelphis</name>
    <dbReference type="NCBI Taxonomy" id="102886"/>
    <lineage>
        <taxon>Bacteria</taxon>
        <taxon>Bacillati</taxon>
        <taxon>Bacillota</taxon>
        <taxon>Bacilli</taxon>
        <taxon>Lactobacillales</taxon>
        <taxon>Streptococcaceae</taxon>
        <taxon>Streptococcus</taxon>
    </lineage>
</organism>
<name>A0ABY9LJ03_9STRE</name>
<evidence type="ECO:0000259" key="1">
    <source>
        <dbReference type="Pfam" id="PF03466"/>
    </source>
</evidence>
<dbReference type="CDD" id="cd05466">
    <property type="entry name" value="PBP2_LTTR_substrate"/>
    <property type="match status" value="1"/>
</dbReference>
<gene>
    <name evidence="2" type="ORF">N1496_08160</name>
</gene>
<feature type="domain" description="LysR substrate-binding" evidence="1">
    <location>
        <begin position="1"/>
        <end position="186"/>
    </location>
</feature>
<dbReference type="InterPro" id="IPR005119">
    <property type="entry name" value="LysR_subst-bd"/>
</dbReference>
<evidence type="ECO:0000313" key="3">
    <source>
        <dbReference type="Proteomes" id="UP001238096"/>
    </source>
</evidence>
<dbReference type="PANTHER" id="PTHR30419:SF28">
    <property type="entry name" value="HTH-TYPE TRANSCRIPTIONAL REGULATOR BSDA"/>
    <property type="match status" value="1"/>
</dbReference>
<dbReference type="Pfam" id="PF03466">
    <property type="entry name" value="LysR_substrate"/>
    <property type="match status" value="1"/>
</dbReference>
<sequence length="201" mass="22964">MLSKFKSLYPDISICLLENNQNISEQLIELGELELTIGMAPLCHENVSSTTIYKEELYLLVPRESHLFSEKNVGFVHDFPYDISLLENESLILIPLEYDVGKTVATFYKEHHMTLNQIITTSTIPTAINLALTGLGASFIPEMLVKTYLHNDCNIYRLDKKKLQLEYILIYSKRDDLSGIALLLYQTILSLDIFLSEANKQ</sequence>